<feature type="domain" description="SnoaL-like" evidence="1">
    <location>
        <begin position="8"/>
        <end position="98"/>
    </location>
</feature>
<dbReference type="EMBL" id="SMGR01000004">
    <property type="protein sequence ID" value="TCK99996.1"/>
    <property type="molecule type" value="Genomic_DNA"/>
</dbReference>
<dbReference type="RefSeq" id="WP_132861815.1">
    <property type="nucleotide sequence ID" value="NZ_SMGR01000004.1"/>
</dbReference>
<dbReference type="OrthoDB" id="1115105at2"/>
<evidence type="ECO:0000313" key="3">
    <source>
        <dbReference type="Proteomes" id="UP000295673"/>
    </source>
</evidence>
<dbReference type="AlphaFoldDB" id="A0A4R1N1Z4"/>
<sequence length="118" mass="13295">MRTAKKTVELWVQRFNDADVDGIAALYANDATNHQVTQEPVVGRDNIRRMFEIEFAATKMVCIVEAIHDAGDVAALEWSDPIGLRGCGFFTVVDGFITFQRGYWDKLSFLRLNGLPIE</sequence>
<proteinExistence type="predicted"/>
<accession>A0A4R1N1Z4</accession>
<dbReference type="SUPFAM" id="SSF54427">
    <property type="entry name" value="NTF2-like"/>
    <property type="match status" value="1"/>
</dbReference>
<dbReference type="Proteomes" id="UP000295673">
    <property type="component" value="Unassembled WGS sequence"/>
</dbReference>
<evidence type="ECO:0000259" key="1">
    <source>
        <dbReference type="Pfam" id="PF12680"/>
    </source>
</evidence>
<organism evidence="2 3">
    <name type="scientific">Shimia isoporae</name>
    <dbReference type="NCBI Taxonomy" id="647720"/>
    <lineage>
        <taxon>Bacteria</taxon>
        <taxon>Pseudomonadati</taxon>
        <taxon>Pseudomonadota</taxon>
        <taxon>Alphaproteobacteria</taxon>
        <taxon>Rhodobacterales</taxon>
        <taxon>Roseobacteraceae</taxon>
    </lineage>
</organism>
<reference evidence="2 3" key="1">
    <citation type="submission" date="2019-03" db="EMBL/GenBank/DDBJ databases">
        <title>Genomic Encyclopedia of Archaeal and Bacterial Type Strains, Phase II (KMG-II): from individual species to whole genera.</title>
        <authorList>
            <person name="Goeker M."/>
        </authorList>
    </citation>
    <scope>NUCLEOTIDE SEQUENCE [LARGE SCALE GENOMIC DNA]</scope>
    <source>
        <strain evidence="2 3">DSM 26433</strain>
    </source>
</reference>
<protein>
    <submittedName>
        <fullName evidence="2">SnoaL-like protein</fullName>
    </submittedName>
</protein>
<dbReference type="InterPro" id="IPR037401">
    <property type="entry name" value="SnoaL-like"/>
</dbReference>
<dbReference type="InterPro" id="IPR032710">
    <property type="entry name" value="NTF2-like_dom_sf"/>
</dbReference>
<dbReference type="Pfam" id="PF12680">
    <property type="entry name" value="SnoaL_2"/>
    <property type="match status" value="1"/>
</dbReference>
<keyword evidence="3" id="KW-1185">Reference proteome</keyword>
<evidence type="ECO:0000313" key="2">
    <source>
        <dbReference type="EMBL" id="TCK99996.1"/>
    </source>
</evidence>
<gene>
    <name evidence="2" type="ORF">BXY66_3703</name>
</gene>
<dbReference type="Gene3D" id="3.10.450.50">
    <property type="match status" value="1"/>
</dbReference>
<comment type="caution">
    <text evidence="2">The sequence shown here is derived from an EMBL/GenBank/DDBJ whole genome shotgun (WGS) entry which is preliminary data.</text>
</comment>
<name>A0A4R1N1Z4_9RHOB</name>